<gene>
    <name evidence="1" type="ORF">ENW50_03365</name>
</gene>
<organism evidence="1">
    <name type="scientific">Acidobacterium capsulatum</name>
    <dbReference type="NCBI Taxonomy" id="33075"/>
    <lineage>
        <taxon>Bacteria</taxon>
        <taxon>Pseudomonadati</taxon>
        <taxon>Acidobacteriota</taxon>
        <taxon>Terriglobia</taxon>
        <taxon>Terriglobales</taxon>
        <taxon>Acidobacteriaceae</taxon>
        <taxon>Acidobacterium</taxon>
    </lineage>
</organism>
<evidence type="ECO:0000313" key="1">
    <source>
        <dbReference type="EMBL" id="HGY93716.1"/>
    </source>
</evidence>
<name>A0A7V4XRF2_9BACT</name>
<accession>A0A7V4XRF2</accession>
<proteinExistence type="predicted"/>
<dbReference type="AlphaFoldDB" id="A0A7V4XRF2"/>
<comment type="caution">
    <text evidence="1">The sequence shown here is derived from an EMBL/GenBank/DDBJ whole genome shotgun (WGS) entry which is preliminary data.</text>
</comment>
<protein>
    <submittedName>
        <fullName evidence="1">DUF1284 domain-containing protein</fullName>
    </submittedName>
</protein>
<dbReference type="InterPro" id="IPR009702">
    <property type="entry name" value="DUF1284"/>
</dbReference>
<dbReference type="EMBL" id="DTKL01000018">
    <property type="protein sequence ID" value="HGY93716.1"/>
    <property type="molecule type" value="Genomic_DNA"/>
</dbReference>
<sequence>MIRLRPHHLLCMLTYAGNGYSAPFVANFDAIAQRISDGRQTVEITSGPDDICAPLVCGSDDHCTGASVRQRDRLASEDISNLLGLQVVPGLQIPLSIEHLAELRLAFAAGRVRRACEGCQWKPLCDGIAQQGFAGTRLLPVL</sequence>
<reference evidence="1" key="1">
    <citation type="journal article" date="2020" name="mSystems">
        <title>Genome- and Community-Level Interaction Insights into Carbon Utilization and Element Cycling Functions of Hydrothermarchaeota in Hydrothermal Sediment.</title>
        <authorList>
            <person name="Zhou Z."/>
            <person name="Liu Y."/>
            <person name="Xu W."/>
            <person name="Pan J."/>
            <person name="Luo Z.H."/>
            <person name="Li M."/>
        </authorList>
    </citation>
    <scope>NUCLEOTIDE SEQUENCE [LARGE SCALE GENOMIC DNA]</scope>
    <source>
        <strain evidence="1">SpSt-855</strain>
    </source>
</reference>
<dbReference type="Pfam" id="PF06935">
    <property type="entry name" value="DUF1284"/>
    <property type="match status" value="1"/>
</dbReference>